<protein>
    <recommendedName>
        <fullName evidence="3">Phage infection protein</fullName>
    </recommendedName>
</protein>
<dbReference type="Proteomes" id="UP000260655">
    <property type="component" value="Unassembled WGS sequence"/>
</dbReference>
<reference evidence="1 2" key="1">
    <citation type="submission" date="2018-08" db="EMBL/GenBank/DDBJ databases">
        <title>A genome reference for cultivated species of the human gut microbiota.</title>
        <authorList>
            <person name="Zou Y."/>
            <person name="Xue W."/>
            <person name="Luo G."/>
        </authorList>
    </citation>
    <scope>NUCLEOTIDE SEQUENCE [LARGE SCALE GENOMIC DNA]</scope>
    <source>
        <strain evidence="1 2">TM07-19</strain>
    </source>
</reference>
<dbReference type="RefSeq" id="WP_117557631.1">
    <property type="nucleotide sequence ID" value="NZ_QSOV01000007.1"/>
</dbReference>
<dbReference type="Gene3D" id="3.40.50.300">
    <property type="entry name" value="P-loop containing nucleotide triphosphate hydrolases"/>
    <property type="match status" value="1"/>
</dbReference>
<dbReference type="SUPFAM" id="SSF52540">
    <property type="entry name" value="P-loop containing nucleoside triphosphate hydrolases"/>
    <property type="match status" value="1"/>
</dbReference>
<dbReference type="InterPro" id="IPR027417">
    <property type="entry name" value="P-loop_NTPase"/>
</dbReference>
<organism evidence="1 2">
    <name type="scientific">Coprococcus comes</name>
    <dbReference type="NCBI Taxonomy" id="410072"/>
    <lineage>
        <taxon>Bacteria</taxon>
        <taxon>Bacillati</taxon>
        <taxon>Bacillota</taxon>
        <taxon>Clostridia</taxon>
        <taxon>Lachnospirales</taxon>
        <taxon>Lachnospiraceae</taxon>
        <taxon>Coprococcus</taxon>
    </lineage>
</organism>
<proteinExistence type="predicted"/>
<accession>A0A3E4GQL7</accession>
<comment type="caution">
    <text evidence="1">The sequence shown here is derived from an EMBL/GenBank/DDBJ whole genome shotgun (WGS) entry which is preliminary data.</text>
</comment>
<dbReference type="EMBL" id="QSOV01000007">
    <property type="protein sequence ID" value="RGJ23541.1"/>
    <property type="molecule type" value="Genomic_DNA"/>
</dbReference>
<evidence type="ECO:0000313" key="2">
    <source>
        <dbReference type="Proteomes" id="UP000260655"/>
    </source>
</evidence>
<dbReference type="AlphaFoldDB" id="A0A3E4GQL7"/>
<evidence type="ECO:0000313" key="1">
    <source>
        <dbReference type="EMBL" id="RGJ23541.1"/>
    </source>
</evidence>
<sequence length="734" mass="84582">MNKLNIELTNCFGIDSLNHEFDFGKGNTFSIYARNGLMKTSFAKTFQLIQQGKKENISDAIFGEPGSAIVQIDGQDIEKKQVFVVKSYESSYESDISSLLIKGDIQTQLKDVFKVRTKLLKALEKDSGLKIKRTSLGKTVYELEPTIVKDFDFNEKDILSNLMELASYEPEIECSDIPYSVIFDDTVLKKIKDTKFQEGIRDFITSSDEIYSSFEYLEKGNLTLPKLKDLKKSLVKDAFFVKQNKVILSGQDAITNSEALEQHISNIETKIQQTPAYKAIENLLNDSKGIVLKDIIETNPEIIGFLALDKLQTLKKCLWGSYIRHNSILFEELCDKYNDFSEAIDALEIDDTPWKKALDIFNQRFTVPFMMNVVNLKGAIIGESVPQVEFSFKKGDTVKTIDRSKLEKLDTLSQGEKRALYLLNIIFDIEQIKNTGEETLLVIDDIADSFDYKNKYAIIEYLYELAQVSNIYMLILTHNFDFYRTVASRLSVNRSNRLIADYSNDVLKLEVEYYQDKPFKNWKNNPKEKDIFALLPFVRNLIEYGVDQNISHTGEDFLFLTSLLHEKQDSRRITFGDIEPLYKHYAGVTQFDASVGTDVVVLSKLYSVCDDITTSDTKLENKIVLSIGIRHKAEEYIIQQIHNYTGQLSWRKNKQNYRGTNVEFMNFVQNNGNQTRELFNGYKQFGDADKIKILNEVNIMTPEHIHVNSFMYEPILDMDIVELHRLYHTIKNLI</sequence>
<evidence type="ECO:0008006" key="3">
    <source>
        <dbReference type="Google" id="ProtNLM"/>
    </source>
</evidence>
<gene>
    <name evidence="1" type="ORF">DXD67_08675</name>
</gene>
<name>A0A3E4GQL7_9FIRM</name>